<comment type="function">
    <text evidence="1">Involved in DNA recombination.</text>
</comment>
<evidence type="ECO:0000256" key="4">
    <source>
        <dbReference type="ARBA" id="ARBA00023172"/>
    </source>
</evidence>
<organism evidence="8 9">
    <name type="scientific">Salinicola lusitanus</name>
    <dbReference type="NCBI Taxonomy" id="1949085"/>
    <lineage>
        <taxon>Bacteria</taxon>
        <taxon>Pseudomonadati</taxon>
        <taxon>Pseudomonadota</taxon>
        <taxon>Gammaproteobacteria</taxon>
        <taxon>Oceanospirillales</taxon>
        <taxon>Halomonadaceae</taxon>
        <taxon>Salinicola</taxon>
    </lineage>
</organism>
<keyword evidence="4" id="KW-0233">DNA recombination</keyword>
<evidence type="ECO:0000256" key="2">
    <source>
        <dbReference type="ARBA" id="ARBA00009840"/>
    </source>
</evidence>
<protein>
    <submittedName>
        <fullName evidence="8">DNA recombination protein RmuC</fullName>
    </submittedName>
</protein>
<dbReference type="InterPro" id="IPR003798">
    <property type="entry name" value="DNA_recombination_RmuC"/>
</dbReference>
<gene>
    <name evidence="8" type="primary">rmuC</name>
    <name evidence="8" type="ORF">AAGT95_02665</name>
</gene>
<feature type="compositionally biased region" description="Basic and acidic residues" evidence="6">
    <location>
        <begin position="458"/>
        <end position="481"/>
    </location>
</feature>
<keyword evidence="7" id="KW-1133">Transmembrane helix</keyword>
<accession>A0ABZ3CUM6</accession>
<dbReference type="PANTHER" id="PTHR30563:SF0">
    <property type="entry name" value="DNA RECOMBINATION PROTEIN RMUC"/>
    <property type="match status" value="1"/>
</dbReference>
<comment type="similarity">
    <text evidence="2">Belongs to the RmuC family.</text>
</comment>
<dbReference type="RefSeq" id="WP_342595433.1">
    <property type="nucleotide sequence ID" value="NZ_CP151919.1"/>
</dbReference>
<evidence type="ECO:0000256" key="5">
    <source>
        <dbReference type="SAM" id="Coils"/>
    </source>
</evidence>
<proteinExistence type="inferred from homology"/>
<dbReference type="Proteomes" id="UP001453229">
    <property type="component" value="Chromosome"/>
</dbReference>
<sequence>MSGGVGEWLLPSTGGLVLLGGLVTILVGVLVWQRRHWMGERDSLQARLQASETQCRRLEQELAQSDGQQDDLRERQAQLQQQLGAREQQLEALNERLAALREQYGRLETRHEQQQNQHAEQLQLLEQAKTRMGHEFEFLAGRIFDERQRAYSAQSRDSLEALLKPFREQVSGFRQRLEEIHGQEVRERTTLKVQIDQLATLNRQITEEAANLTRALKGDKKMQGNWGEVMLESVLERSGLRRDIEYRREVSIEGEQGRQRPDAVIYLPDDKHLIVDAKVSLNAYVRYVNAEEDAEREQALRAHVQAIRAHIDGLAGRDYPRLPGLRSPDFVFLFMPIEPAFAVAFQFDDTLFQDAFSRDIVVVTPTTLLASLRTVASLWNLERQNENARHIAERAGKLLDKFQGFVSSLEDVGRHLGRARGSYDQAMGRLATGQGSLVGQALALEKLGVRMKRALPEHLTREADADETALDRTPADADASRTGDAGENERGENERGENEHAKSGPAESERAEDSAHTDSGESDTAPAAQDRPRQGRPG</sequence>
<reference evidence="8 9" key="1">
    <citation type="submission" date="2024-04" db="EMBL/GenBank/DDBJ databases">
        <title>Salinicola lusitanus LLJ914,a marine bacterium isolated from the Okinawa Trough.</title>
        <authorList>
            <person name="Li J."/>
        </authorList>
    </citation>
    <scope>NUCLEOTIDE SEQUENCE [LARGE SCALE GENOMIC DNA]</scope>
    <source>
        <strain evidence="8 9">LLJ914</strain>
    </source>
</reference>
<keyword evidence="3 5" id="KW-0175">Coiled coil</keyword>
<feature type="compositionally biased region" description="Basic and acidic residues" evidence="6">
    <location>
        <begin position="487"/>
        <end position="519"/>
    </location>
</feature>
<evidence type="ECO:0000313" key="8">
    <source>
        <dbReference type="EMBL" id="XAD54895.1"/>
    </source>
</evidence>
<evidence type="ECO:0000256" key="1">
    <source>
        <dbReference type="ARBA" id="ARBA00003416"/>
    </source>
</evidence>
<keyword evidence="7" id="KW-0812">Transmembrane</keyword>
<evidence type="ECO:0000256" key="3">
    <source>
        <dbReference type="ARBA" id="ARBA00023054"/>
    </source>
</evidence>
<dbReference type="PANTHER" id="PTHR30563">
    <property type="entry name" value="DNA RECOMBINATION PROTEIN RMUC"/>
    <property type="match status" value="1"/>
</dbReference>
<feature type="region of interest" description="Disordered" evidence="6">
    <location>
        <begin position="458"/>
        <end position="538"/>
    </location>
</feature>
<feature type="transmembrane region" description="Helical" evidence="7">
    <location>
        <begin position="12"/>
        <end position="32"/>
    </location>
</feature>
<keyword evidence="9" id="KW-1185">Reference proteome</keyword>
<evidence type="ECO:0000313" key="9">
    <source>
        <dbReference type="Proteomes" id="UP001453229"/>
    </source>
</evidence>
<evidence type="ECO:0000256" key="6">
    <source>
        <dbReference type="SAM" id="MobiDB-lite"/>
    </source>
</evidence>
<name>A0ABZ3CUM6_9GAMM</name>
<keyword evidence="7" id="KW-0472">Membrane</keyword>
<evidence type="ECO:0000256" key="7">
    <source>
        <dbReference type="SAM" id="Phobius"/>
    </source>
</evidence>
<feature type="coiled-coil region" evidence="5">
    <location>
        <begin position="41"/>
        <end position="131"/>
    </location>
</feature>
<dbReference type="Pfam" id="PF02646">
    <property type="entry name" value="RmuC"/>
    <property type="match status" value="1"/>
</dbReference>
<dbReference type="EMBL" id="CP151919">
    <property type="protein sequence ID" value="XAD54895.1"/>
    <property type="molecule type" value="Genomic_DNA"/>
</dbReference>